<keyword evidence="1" id="KW-0175">Coiled coil</keyword>
<organism evidence="3 4">
    <name type="scientific">Kwoniella dendrophila CBS 6074</name>
    <dbReference type="NCBI Taxonomy" id="1295534"/>
    <lineage>
        <taxon>Eukaryota</taxon>
        <taxon>Fungi</taxon>
        <taxon>Dikarya</taxon>
        <taxon>Basidiomycota</taxon>
        <taxon>Agaricomycotina</taxon>
        <taxon>Tremellomycetes</taxon>
        <taxon>Tremellales</taxon>
        <taxon>Cryptococcaceae</taxon>
        <taxon>Kwoniella</taxon>
    </lineage>
</organism>
<feature type="region of interest" description="Disordered" evidence="2">
    <location>
        <begin position="1"/>
        <end position="54"/>
    </location>
</feature>
<accession>A0AAX4K3R8</accession>
<evidence type="ECO:0000256" key="2">
    <source>
        <dbReference type="SAM" id="MobiDB-lite"/>
    </source>
</evidence>
<keyword evidence="4" id="KW-1185">Reference proteome</keyword>
<dbReference type="EMBL" id="CP144107">
    <property type="protein sequence ID" value="WWC92260.1"/>
    <property type="molecule type" value="Genomic_DNA"/>
</dbReference>
<evidence type="ECO:0000256" key="1">
    <source>
        <dbReference type="SAM" id="Coils"/>
    </source>
</evidence>
<protein>
    <submittedName>
        <fullName evidence="3">Uncharacterized protein</fullName>
    </submittedName>
</protein>
<evidence type="ECO:0000313" key="3">
    <source>
        <dbReference type="EMBL" id="WWC92260.1"/>
    </source>
</evidence>
<feature type="compositionally biased region" description="Polar residues" evidence="2">
    <location>
        <begin position="26"/>
        <end position="36"/>
    </location>
</feature>
<reference evidence="3 4" key="1">
    <citation type="submission" date="2024-01" db="EMBL/GenBank/DDBJ databases">
        <title>Comparative genomics of Cryptococcus and Kwoniella reveals pathogenesis evolution and contrasting modes of karyotype evolution via chromosome fusion or intercentromeric recombination.</title>
        <authorList>
            <person name="Coelho M.A."/>
            <person name="David-Palma M."/>
            <person name="Shea T."/>
            <person name="Bowers K."/>
            <person name="McGinley-Smith S."/>
            <person name="Mohammad A.W."/>
            <person name="Gnirke A."/>
            <person name="Yurkov A.M."/>
            <person name="Nowrousian M."/>
            <person name="Sun S."/>
            <person name="Cuomo C.A."/>
            <person name="Heitman J."/>
        </authorList>
    </citation>
    <scope>NUCLEOTIDE SEQUENCE [LARGE SCALE GENOMIC DNA]</scope>
    <source>
        <strain evidence="3 4">CBS 6074</strain>
    </source>
</reference>
<name>A0AAX4K3R8_9TREE</name>
<feature type="compositionally biased region" description="Polar residues" evidence="2">
    <location>
        <begin position="1"/>
        <end position="12"/>
    </location>
</feature>
<dbReference type="GeneID" id="91097883"/>
<dbReference type="AlphaFoldDB" id="A0AAX4K3R8"/>
<dbReference type="RefSeq" id="XP_066079022.1">
    <property type="nucleotide sequence ID" value="XM_066222925.1"/>
</dbReference>
<sequence>MSDNQSSLSPLSRSYDLPPRKRQRPSGHNTFSQATPTVLLADEEEEANSSPTFQDKYGFLDTSSTFTYPQGDSVDHQSFSPYIGLEIDDNILVHQKEALIDEDGFIGNEVTDQTTIDLQELRSYFDNSFKEWKDLRNLTDNTAKRVDNHLNEVENTLNTITIDNTLHQLRPTSAPGPTPTNANLSEFPTRFEQNQRLIEEYENQVGDLRSQNEEKELAITVIKGKLAEKDLEIFQLRKSVKQ</sequence>
<gene>
    <name evidence="3" type="ORF">L201_007214</name>
</gene>
<feature type="coiled-coil region" evidence="1">
    <location>
        <begin position="191"/>
        <end position="218"/>
    </location>
</feature>
<proteinExistence type="predicted"/>
<evidence type="ECO:0000313" key="4">
    <source>
        <dbReference type="Proteomes" id="UP001355207"/>
    </source>
</evidence>
<dbReference type="Proteomes" id="UP001355207">
    <property type="component" value="Chromosome 10"/>
</dbReference>